<evidence type="ECO:0000256" key="1">
    <source>
        <dbReference type="SAM" id="Phobius"/>
    </source>
</evidence>
<gene>
    <name evidence="2" type="ORF">H0E82_09695</name>
</gene>
<dbReference type="AlphaFoldDB" id="A0A7Z0QSM5"/>
<sequence length="62" mass="6640">MSDLWAALCLVLVLEGLLLFAAPDMWKRAAVQLLSLPTGMLRRVGAGVLVVGLIALYFVRGA</sequence>
<comment type="caution">
    <text evidence="2">The sequence shown here is derived from an EMBL/GenBank/DDBJ whole genome shotgun (WGS) entry which is preliminary data.</text>
</comment>
<dbReference type="EMBL" id="JACCJZ010000017">
    <property type="protein sequence ID" value="NYZ63030.1"/>
    <property type="molecule type" value="Genomic_DNA"/>
</dbReference>
<dbReference type="PANTHER" id="PTHR38602">
    <property type="entry name" value="INNER MEMBRANE PROTEIN-RELATED"/>
    <property type="match status" value="1"/>
</dbReference>
<dbReference type="RefSeq" id="WP_180545257.1">
    <property type="nucleotide sequence ID" value="NZ_JACCJZ010000017.1"/>
</dbReference>
<protein>
    <submittedName>
        <fullName evidence="2">DUF2065 family protein</fullName>
    </submittedName>
</protein>
<feature type="transmembrane region" description="Helical" evidence="1">
    <location>
        <begin position="40"/>
        <end position="59"/>
    </location>
</feature>
<dbReference type="InterPro" id="IPR019201">
    <property type="entry name" value="DUF2065"/>
</dbReference>
<accession>A0A7Z0QSM5</accession>
<name>A0A7Z0QSM5_9GAMM</name>
<reference evidence="2 3" key="1">
    <citation type="submission" date="2020-07" db="EMBL/GenBank/DDBJ databases">
        <title>isolation of Luteimonas sp. SJ-16.</title>
        <authorList>
            <person name="Huang X.-X."/>
            <person name="Xu L."/>
            <person name="Sun J.-Q."/>
        </authorList>
    </citation>
    <scope>NUCLEOTIDE SEQUENCE [LARGE SCALE GENOMIC DNA]</scope>
    <source>
        <strain evidence="2 3">SJ-16</strain>
    </source>
</reference>
<keyword evidence="1" id="KW-0472">Membrane</keyword>
<dbReference type="PANTHER" id="PTHR38602:SF1">
    <property type="entry name" value="INNER MEMBRANE PROTEIN"/>
    <property type="match status" value="1"/>
</dbReference>
<keyword evidence="1" id="KW-0812">Transmembrane</keyword>
<organism evidence="2 3">
    <name type="scientific">Luteimonas deserti</name>
    <dbReference type="NCBI Taxonomy" id="2752306"/>
    <lineage>
        <taxon>Bacteria</taxon>
        <taxon>Pseudomonadati</taxon>
        <taxon>Pseudomonadota</taxon>
        <taxon>Gammaproteobacteria</taxon>
        <taxon>Lysobacterales</taxon>
        <taxon>Lysobacteraceae</taxon>
        <taxon>Luteimonas</taxon>
    </lineage>
</organism>
<dbReference type="Pfam" id="PF09838">
    <property type="entry name" value="DUF2065"/>
    <property type="match status" value="1"/>
</dbReference>
<evidence type="ECO:0000313" key="3">
    <source>
        <dbReference type="Proteomes" id="UP000589896"/>
    </source>
</evidence>
<proteinExistence type="predicted"/>
<evidence type="ECO:0000313" key="2">
    <source>
        <dbReference type="EMBL" id="NYZ63030.1"/>
    </source>
</evidence>
<keyword evidence="3" id="KW-1185">Reference proteome</keyword>
<keyword evidence="1" id="KW-1133">Transmembrane helix</keyword>
<dbReference type="Proteomes" id="UP000589896">
    <property type="component" value="Unassembled WGS sequence"/>
</dbReference>